<keyword evidence="1 4" id="KW-0378">Hydrolase</keyword>
<protein>
    <submittedName>
        <fullName evidence="4">Alpha/beta hydrolase</fullName>
    </submittedName>
</protein>
<dbReference type="InterPro" id="IPR029058">
    <property type="entry name" value="AB_hydrolase_fold"/>
</dbReference>
<evidence type="ECO:0000256" key="1">
    <source>
        <dbReference type="ARBA" id="ARBA00022801"/>
    </source>
</evidence>
<feature type="signal peptide" evidence="2">
    <location>
        <begin position="1"/>
        <end position="19"/>
    </location>
</feature>
<evidence type="ECO:0000259" key="3">
    <source>
        <dbReference type="Pfam" id="PF20434"/>
    </source>
</evidence>
<keyword evidence="5" id="KW-1185">Reference proteome</keyword>
<feature type="chain" id="PRO_5046351517" evidence="2">
    <location>
        <begin position="20"/>
        <end position="334"/>
    </location>
</feature>
<evidence type="ECO:0000313" key="5">
    <source>
        <dbReference type="Proteomes" id="UP001236507"/>
    </source>
</evidence>
<organism evidence="4 5">
    <name type="scientific">Flectobacillus roseus</name>
    <dbReference type="NCBI Taxonomy" id="502259"/>
    <lineage>
        <taxon>Bacteria</taxon>
        <taxon>Pseudomonadati</taxon>
        <taxon>Bacteroidota</taxon>
        <taxon>Cytophagia</taxon>
        <taxon>Cytophagales</taxon>
        <taxon>Flectobacillaceae</taxon>
        <taxon>Flectobacillus</taxon>
    </lineage>
</organism>
<dbReference type="EMBL" id="JASHIF010000002">
    <property type="protein sequence ID" value="MDI9858229.1"/>
    <property type="molecule type" value="Genomic_DNA"/>
</dbReference>
<reference evidence="4 5" key="1">
    <citation type="submission" date="2023-05" db="EMBL/GenBank/DDBJ databases">
        <title>Novel species of genus Flectobacillus isolated from stream in China.</title>
        <authorList>
            <person name="Lu H."/>
        </authorList>
    </citation>
    <scope>NUCLEOTIDE SEQUENCE [LARGE SCALE GENOMIC DNA]</scope>
    <source>
        <strain evidence="4 5">KCTC 42575</strain>
    </source>
</reference>
<dbReference type="SUPFAM" id="SSF53474">
    <property type="entry name" value="alpha/beta-Hydrolases"/>
    <property type="match status" value="1"/>
</dbReference>
<dbReference type="PANTHER" id="PTHR48081:SF13">
    <property type="entry name" value="ALPHA_BETA HYDROLASE"/>
    <property type="match status" value="1"/>
</dbReference>
<dbReference type="Proteomes" id="UP001236507">
    <property type="component" value="Unassembled WGS sequence"/>
</dbReference>
<dbReference type="InterPro" id="IPR050300">
    <property type="entry name" value="GDXG_lipolytic_enzyme"/>
</dbReference>
<evidence type="ECO:0000313" key="4">
    <source>
        <dbReference type="EMBL" id="MDI9858229.1"/>
    </source>
</evidence>
<dbReference type="InterPro" id="IPR049492">
    <property type="entry name" value="BD-FAE-like_dom"/>
</dbReference>
<proteinExistence type="predicted"/>
<accession>A0ABT6Y3T2</accession>
<dbReference type="PANTHER" id="PTHR48081">
    <property type="entry name" value="AB HYDROLASE SUPERFAMILY PROTEIN C4A8.06C"/>
    <property type="match status" value="1"/>
</dbReference>
<dbReference type="RefSeq" id="WP_283343474.1">
    <property type="nucleotide sequence ID" value="NZ_JASHIF010000002.1"/>
</dbReference>
<evidence type="ECO:0000256" key="2">
    <source>
        <dbReference type="SAM" id="SignalP"/>
    </source>
</evidence>
<feature type="domain" description="BD-FAE-like" evidence="3">
    <location>
        <begin position="78"/>
        <end position="271"/>
    </location>
</feature>
<keyword evidence="2" id="KW-0732">Signal</keyword>
<dbReference type="GO" id="GO:0016787">
    <property type="term" value="F:hydrolase activity"/>
    <property type="evidence" value="ECO:0007669"/>
    <property type="project" value="UniProtKB-KW"/>
</dbReference>
<comment type="caution">
    <text evidence="4">The sequence shown here is derived from an EMBL/GenBank/DDBJ whole genome shotgun (WGS) entry which is preliminary data.</text>
</comment>
<sequence length="334" mass="36998">MKTLLTISLSVSLSISSWAQSTIGVTGVRDNSYNSYSALKTTLKTHPNALLVIENQYTNVIEKRDVVYAKIGDRELKLDAFYPKEKNHQPHPAILIIHGGGWRSGNRAQHIPLAQKLASLGYATFTAEYRLSTEALYPAAVQDLKAAVRWIRANASQYHVDANKIASLGFSAGGQLASLVGNTNGVQTFEANEGITGVSSDVQAIVDIDGIVAFIHPESAEGDDSKRTSAATYWFGYGKDQNPALWKEGSALTYTGKNTPPTLFINSSVDRMHAGRDDYRKILEANHIYSEVHTFKDSPHSFCLFTPWFDPTVEYVDHFLKKVFKKHKDVLAFR</sequence>
<name>A0ABT6Y3T2_9BACT</name>
<dbReference type="Gene3D" id="3.40.50.1820">
    <property type="entry name" value="alpha/beta hydrolase"/>
    <property type="match status" value="1"/>
</dbReference>
<gene>
    <name evidence="4" type="ORF">QM524_03295</name>
</gene>
<dbReference type="Pfam" id="PF20434">
    <property type="entry name" value="BD-FAE"/>
    <property type="match status" value="1"/>
</dbReference>